<protein>
    <submittedName>
        <fullName evidence="2">Uncharacterized protein</fullName>
    </submittedName>
</protein>
<evidence type="ECO:0000313" key="3">
    <source>
        <dbReference type="Proteomes" id="UP001341281"/>
    </source>
</evidence>
<evidence type="ECO:0000256" key="1">
    <source>
        <dbReference type="SAM" id="SignalP"/>
    </source>
</evidence>
<dbReference type="AlphaFoldDB" id="A0AAQ3SPQ2"/>
<name>A0AAQ3SPQ2_PASNO</name>
<gene>
    <name evidence="2" type="ORF">U9M48_008281</name>
</gene>
<keyword evidence="1" id="KW-0732">Signal</keyword>
<dbReference type="Proteomes" id="UP001341281">
    <property type="component" value="Chromosome 02"/>
</dbReference>
<feature type="signal peptide" evidence="1">
    <location>
        <begin position="1"/>
        <end position="15"/>
    </location>
</feature>
<evidence type="ECO:0000313" key="2">
    <source>
        <dbReference type="EMBL" id="WVZ57954.1"/>
    </source>
</evidence>
<accession>A0AAQ3SPQ2</accession>
<dbReference type="EMBL" id="CP144746">
    <property type="protein sequence ID" value="WVZ57954.1"/>
    <property type="molecule type" value="Genomic_DNA"/>
</dbReference>
<organism evidence="2 3">
    <name type="scientific">Paspalum notatum var. saurae</name>
    <dbReference type="NCBI Taxonomy" id="547442"/>
    <lineage>
        <taxon>Eukaryota</taxon>
        <taxon>Viridiplantae</taxon>
        <taxon>Streptophyta</taxon>
        <taxon>Embryophyta</taxon>
        <taxon>Tracheophyta</taxon>
        <taxon>Spermatophyta</taxon>
        <taxon>Magnoliopsida</taxon>
        <taxon>Liliopsida</taxon>
        <taxon>Poales</taxon>
        <taxon>Poaceae</taxon>
        <taxon>PACMAD clade</taxon>
        <taxon>Panicoideae</taxon>
        <taxon>Andropogonodae</taxon>
        <taxon>Paspaleae</taxon>
        <taxon>Paspalinae</taxon>
        <taxon>Paspalum</taxon>
    </lineage>
</organism>
<sequence>MLAAVVGCSLKIAIAAFAAGGHPIPSSIIDSTRAFTPIWLPVLLSPSIVSTPSLAPTDAIRSGQIPVRGMVFSRRHQTHRFTSTRSNQTPRSGLNGTGEDHQIGLPICCPNIKQITICFLHCHGTLVNEIDCSSQILNRSIESFDFLDIYYTYV</sequence>
<proteinExistence type="predicted"/>
<keyword evidence="3" id="KW-1185">Reference proteome</keyword>
<reference evidence="2 3" key="1">
    <citation type="submission" date="2024-02" db="EMBL/GenBank/DDBJ databases">
        <title>High-quality chromosome-scale genome assembly of Pensacola bahiagrass (Paspalum notatum Flugge var. saurae).</title>
        <authorList>
            <person name="Vega J.M."/>
            <person name="Podio M."/>
            <person name="Orjuela J."/>
            <person name="Siena L.A."/>
            <person name="Pessino S.C."/>
            <person name="Combes M.C."/>
            <person name="Mariac C."/>
            <person name="Albertini E."/>
            <person name="Pupilli F."/>
            <person name="Ortiz J.P.A."/>
            <person name="Leblanc O."/>
        </authorList>
    </citation>
    <scope>NUCLEOTIDE SEQUENCE [LARGE SCALE GENOMIC DNA]</scope>
    <source>
        <strain evidence="2">R1</strain>
        <tissue evidence="2">Leaf</tissue>
    </source>
</reference>
<feature type="chain" id="PRO_5042884139" evidence="1">
    <location>
        <begin position="16"/>
        <end position="154"/>
    </location>
</feature>